<organism evidence="1 2">
    <name type="scientific">Ficus carica</name>
    <name type="common">Common fig</name>
    <dbReference type="NCBI Taxonomy" id="3494"/>
    <lineage>
        <taxon>Eukaryota</taxon>
        <taxon>Viridiplantae</taxon>
        <taxon>Streptophyta</taxon>
        <taxon>Embryophyta</taxon>
        <taxon>Tracheophyta</taxon>
        <taxon>Spermatophyta</taxon>
        <taxon>Magnoliopsida</taxon>
        <taxon>eudicotyledons</taxon>
        <taxon>Gunneridae</taxon>
        <taxon>Pentapetalae</taxon>
        <taxon>rosids</taxon>
        <taxon>fabids</taxon>
        <taxon>Rosales</taxon>
        <taxon>Moraceae</taxon>
        <taxon>Ficeae</taxon>
        <taxon>Ficus</taxon>
    </lineage>
</organism>
<gene>
    <name evidence="1" type="ORF">TIFTF001_024907</name>
</gene>
<dbReference type="AlphaFoldDB" id="A0AA88DF56"/>
<dbReference type="EMBL" id="BTGU01000059">
    <property type="protein sequence ID" value="GMN55780.1"/>
    <property type="molecule type" value="Genomic_DNA"/>
</dbReference>
<name>A0AA88DF56_FICCA</name>
<accession>A0AA88DF56</accession>
<evidence type="ECO:0000313" key="2">
    <source>
        <dbReference type="Proteomes" id="UP001187192"/>
    </source>
</evidence>
<protein>
    <submittedName>
        <fullName evidence="1">Uncharacterized protein</fullName>
    </submittedName>
</protein>
<evidence type="ECO:0000313" key="1">
    <source>
        <dbReference type="EMBL" id="GMN55780.1"/>
    </source>
</evidence>
<comment type="caution">
    <text evidence="1">The sequence shown here is derived from an EMBL/GenBank/DDBJ whole genome shotgun (WGS) entry which is preliminary data.</text>
</comment>
<keyword evidence="2" id="KW-1185">Reference proteome</keyword>
<reference evidence="1" key="1">
    <citation type="submission" date="2023-07" db="EMBL/GenBank/DDBJ databases">
        <title>draft genome sequence of fig (Ficus carica).</title>
        <authorList>
            <person name="Takahashi T."/>
            <person name="Nishimura K."/>
        </authorList>
    </citation>
    <scope>NUCLEOTIDE SEQUENCE</scope>
</reference>
<sequence length="126" mass="13492">MTAMVTATVPMWTTKALGLGWELHQCSGDGDHEASILGEIWHGLRRHAISIFDEICVSNGTRPPSPSFVNVSGDAIADLDLDLSVHLESRRPADAEDRDTGMIPIHVAIMIPVPSPLPSTVVADGE</sequence>
<dbReference type="Proteomes" id="UP001187192">
    <property type="component" value="Unassembled WGS sequence"/>
</dbReference>
<proteinExistence type="predicted"/>